<evidence type="ECO:0000313" key="6">
    <source>
        <dbReference type="Proteomes" id="UP000269721"/>
    </source>
</evidence>
<evidence type="ECO:0000256" key="3">
    <source>
        <dbReference type="SAM" id="MobiDB-lite"/>
    </source>
</evidence>
<dbReference type="InterPro" id="IPR050342">
    <property type="entry name" value="HMGB"/>
</dbReference>
<dbReference type="Gene3D" id="1.10.30.10">
    <property type="entry name" value="High mobility group box domain"/>
    <property type="match status" value="2"/>
</dbReference>
<feature type="compositionally biased region" description="Basic residues" evidence="3">
    <location>
        <begin position="187"/>
        <end position="199"/>
    </location>
</feature>
<proteinExistence type="predicted"/>
<dbReference type="Proteomes" id="UP000269721">
    <property type="component" value="Unassembled WGS sequence"/>
</dbReference>
<evidence type="ECO:0000256" key="2">
    <source>
        <dbReference type="PROSITE-ProRule" id="PRU00267"/>
    </source>
</evidence>
<dbReference type="PANTHER" id="PTHR48112:SF22">
    <property type="entry name" value="MITOCHONDRIAL TRANSCRIPTION FACTOR A, ISOFORM B"/>
    <property type="match status" value="1"/>
</dbReference>
<feature type="region of interest" description="Disordered" evidence="3">
    <location>
        <begin position="170"/>
        <end position="199"/>
    </location>
</feature>
<dbReference type="GO" id="GO:0006357">
    <property type="term" value="P:regulation of transcription by RNA polymerase II"/>
    <property type="evidence" value="ECO:0007669"/>
    <property type="project" value="TreeGrafter"/>
</dbReference>
<dbReference type="Pfam" id="PF00505">
    <property type="entry name" value="HMG_box"/>
    <property type="match status" value="1"/>
</dbReference>
<evidence type="ECO:0000313" key="5">
    <source>
        <dbReference type="EMBL" id="RKO87158.1"/>
    </source>
</evidence>
<name>A0A4P9W7X8_9FUNG</name>
<dbReference type="PANTHER" id="PTHR48112">
    <property type="entry name" value="HIGH MOBILITY GROUP PROTEIN DSP1"/>
    <property type="match status" value="1"/>
</dbReference>
<feature type="domain" description="HMG box" evidence="4">
    <location>
        <begin position="198"/>
        <end position="274"/>
    </location>
</feature>
<keyword evidence="1 2" id="KW-0238">DNA-binding</keyword>
<reference evidence="6" key="1">
    <citation type="journal article" date="2018" name="Nat. Microbiol.">
        <title>Leveraging single-cell genomics to expand the fungal tree of life.</title>
        <authorList>
            <person name="Ahrendt S.R."/>
            <person name="Quandt C.A."/>
            <person name="Ciobanu D."/>
            <person name="Clum A."/>
            <person name="Salamov A."/>
            <person name="Andreopoulos B."/>
            <person name="Cheng J.F."/>
            <person name="Woyke T."/>
            <person name="Pelin A."/>
            <person name="Henrissat B."/>
            <person name="Reynolds N.K."/>
            <person name="Benny G.L."/>
            <person name="Smith M.E."/>
            <person name="James T.Y."/>
            <person name="Grigoriev I.V."/>
        </authorList>
    </citation>
    <scope>NUCLEOTIDE SEQUENCE [LARGE SCALE GENOMIC DNA]</scope>
</reference>
<dbReference type="GO" id="GO:0005634">
    <property type="term" value="C:nucleus"/>
    <property type="evidence" value="ECO:0007669"/>
    <property type="project" value="UniProtKB-UniRule"/>
</dbReference>
<keyword evidence="2" id="KW-0539">Nucleus</keyword>
<evidence type="ECO:0000256" key="1">
    <source>
        <dbReference type="ARBA" id="ARBA00023125"/>
    </source>
</evidence>
<dbReference type="CDD" id="cd00084">
    <property type="entry name" value="HMG-box_SF"/>
    <property type="match status" value="1"/>
</dbReference>
<dbReference type="PROSITE" id="PS50118">
    <property type="entry name" value="HMG_BOX_2"/>
    <property type="match status" value="2"/>
</dbReference>
<dbReference type="EMBL" id="KZ997632">
    <property type="protein sequence ID" value="RKO87158.1"/>
    <property type="molecule type" value="Genomic_DNA"/>
</dbReference>
<keyword evidence="6" id="KW-1185">Reference proteome</keyword>
<dbReference type="SMART" id="SM00398">
    <property type="entry name" value="HMG"/>
    <property type="match status" value="2"/>
</dbReference>
<dbReference type="AlphaFoldDB" id="A0A4P9W7X8"/>
<dbReference type="GO" id="GO:0003677">
    <property type="term" value="F:DNA binding"/>
    <property type="evidence" value="ECO:0007669"/>
    <property type="project" value="UniProtKB-UniRule"/>
</dbReference>
<evidence type="ECO:0000259" key="4">
    <source>
        <dbReference type="PROSITE" id="PS50118"/>
    </source>
</evidence>
<accession>A0A4P9W7X8</accession>
<protein>
    <recommendedName>
        <fullName evidence="4">HMG box domain-containing protein</fullName>
    </recommendedName>
</protein>
<dbReference type="OrthoDB" id="2139566at2759"/>
<dbReference type="InterPro" id="IPR009071">
    <property type="entry name" value="HMG_box_dom"/>
</dbReference>
<feature type="DNA-binding region" description="HMG box" evidence="2">
    <location>
        <begin position="198"/>
        <end position="274"/>
    </location>
</feature>
<sequence>MILLPLRSTWSARAFSSCPAKLLPNTSPPRVRYLKPGEREKEAAKKAGEIRRLLAGLPAPSVQRPKRPITAYMHFVQAERTARPPGPDSKPKQWAREMGKKWGKLSGEEKQPFEELSRASQKRYQSFIETYKQELAPADILIHQKRLALRKYLREQLAVVRKGEVVHAPMLRQPTAARPAKPPPPPRGRRLRNPARPPKRPIPSFLLFARYVRALNLVGQIRYMGDPKASLTIPEQARRLGVAWARLPMKEFQKFKKESAGLSAIYRSQKDAYKRELKLLKHRRRIALIVRRVRRRAARKLRTVSRIFSGKRRRV</sequence>
<feature type="DNA-binding region" description="HMG box" evidence="2">
    <location>
        <begin position="65"/>
        <end position="132"/>
    </location>
</feature>
<feature type="non-terminal residue" evidence="5">
    <location>
        <position position="315"/>
    </location>
</feature>
<gene>
    <name evidence="5" type="ORF">BDK51DRAFT_35180</name>
</gene>
<organism evidence="5 6">
    <name type="scientific">Blyttiomyces helicus</name>
    <dbReference type="NCBI Taxonomy" id="388810"/>
    <lineage>
        <taxon>Eukaryota</taxon>
        <taxon>Fungi</taxon>
        <taxon>Fungi incertae sedis</taxon>
        <taxon>Chytridiomycota</taxon>
        <taxon>Chytridiomycota incertae sedis</taxon>
        <taxon>Chytridiomycetes</taxon>
        <taxon>Chytridiomycetes incertae sedis</taxon>
        <taxon>Blyttiomyces</taxon>
    </lineage>
</organism>
<dbReference type="SUPFAM" id="SSF47095">
    <property type="entry name" value="HMG-box"/>
    <property type="match status" value="2"/>
</dbReference>
<dbReference type="InterPro" id="IPR036910">
    <property type="entry name" value="HMG_box_dom_sf"/>
</dbReference>
<feature type="domain" description="HMG box" evidence="4">
    <location>
        <begin position="65"/>
        <end position="132"/>
    </location>
</feature>